<reference evidence="3" key="2">
    <citation type="submission" date="2015-01" db="EMBL/GenBank/DDBJ databases">
        <title>Evolutionary Origins and Diversification of the Mycorrhizal Mutualists.</title>
        <authorList>
            <consortium name="DOE Joint Genome Institute"/>
            <consortium name="Mycorrhizal Genomics Consortium"/>
            <person name="Kohler A."/>
            <person name="Kuo A."/>
            <person name="Nagy L.G."/>
            <person name="Floudas D."/>
            <person name="Copeland A."/>
            <person name="Barry K.W."/>
            <person name="Cichocki N."/>
            <person name="Veneault-Fourrey C."/>
            <person name="LaButti K."/>
            <person name="Lindquist E.A."/>
            <person name="Lipzen A."/>
            <person name="Lundell T."/>
            <person name="Morin E."/>
            <person name="Murat C."/>
            <person name="Riley R."/>
            <person name="Ohm R."/>
            <person name="Sun H."/>
            <person name="Tunlid A."/>
            <person name="Henrissat B."/>
            <person name="Grigoriev I.V."/>
            <person name="Hibbett D.S."/>
            <person name="Martin F."/>
        </authorList>
    </citation>
    <scope>NUCLEOTIDE SEQUENCE [LARGE SCALE GENOMIC DNA]</scope>
    <source>
        <strain evidence="3">UH-Slu-Lm8-n1</strain>
    </source>
</reference>
<proteinExistence type="predicted"/>
<dbReference type="Proteomes" id="UP000054485">
    <property type="component" value="Unassembled WGS sequence"/>
</dbReference>
<feature type="compositionally biased region" description="Acidic residues" evidence="1">
    <location>
        <begin position="325"/>
        <end position="343"/>
    </location>
</feature>
<feature type="compositionally biased region" description="Pro residues" evidence="1">
    <location>
        <begin position="204"/>
        <end position="213"/>
    </location>
</feature>
<feature type="compositionally biased region" description="Polar residues" evidence="1">
    <location>
        <begin position="479"/>
        <end position="492"/>
    </location>
</feature>
<dbReference type="InParanoid" id="A0A0D0AGX8"/>
<feature type="compositionally biased region" description="Basic and acidic residues" evidence="1">
    <location>
        <begin position="516"/>
        <end position="535"/>
    </location>
</feature>
<dbReference type="EMBL" id="KN835281">
    <property type="protein sequence ID" value="KIK41036.1"/>
    <property type="molecule type" value="Genomic_DNA"/>
</dbReference>
<reference evidence="2 3" key="1">
    <citation type="submission" date="2014-04" db="EMBL/GenBank/DDBJ databases">
        <authorList>
            <consortium name="DOE Joint Genome Institute"/>
            <person name="Kuo A."/>
            <person name="Ruytinx J."/>
            <person name="Rineau F."/>
            <person name="Colpaert J."/>
            <person name="Kohler A."/>
            <person name="Nagy L.G."/>
            <person name="Floudas D."/>
            <person name="Copeland A."/>
            <person name="Barry K.W."/>
            <person name="Cichocki N."/>
            <person name="Veneault-Fourrey C."/>
            <person name="LaButti K."/>
            <person name="Lindquist E.A."/>
            <person name="Lipzen A."/>
            <person name="Lundell T."/>
            <person name="Morin E."/>
            <person name="Murat C."/>
            <person name="Sun H."/>
            <person name="Tunlid A."/>
            <person name="Henrissat B."/>
            <person name="Grigoriev I.V."/>
            <person name="Hibbett D.S."/>
            <person name="Martin F."/>
            <person name="Nordberg H.P."/>
            <person name="Cantor M.N."/>
            <person name="Hua S.X."/>
        </authorList>
    </citation>
    <scope>NUCLEOTIDE SEQUENCE [LARGE SCALE GENOMIC DNA]</scope>
    <source>
        <strain evidence="2 3">UH-Slu-Lm8-n1</strain>
    </source>
</reference>
<feature type="compositionally biased region" description="Acidic residues" evidence="1">
    <location>
        <begin position="418"/>
        <end position="431"/>
    </location>
</feature>
<sequence>MSETPPKPKPGSLRDRIAAFENANKSAAPAPGPAPRPKPSTLQSWKPKVPSPPQSPEPERKNAGMSASDAMESIGKGGSLKERMAALQGKGAFGGGTPPPILPKPADKPRWKPPPPVSPPADEAISQGREIDAQGSSEPSATGDPDPTDLEGEHEAQQDAAEIEQDTEEEERQRRAAIAARMARLGGARVGMGPPLFVAKPAPKKPATPPPQPKQDEEATLPDSDVTPPPAETISSPPADIKEEAQTDPDYFPAPTHKDSDSSSLSLTDSPSNAATPRSMPVPAGPRRAAPPRKKVYKSPPASQLSEVPAPDAAPEVSEVTPDTEPTEEPAAEPITEPELELEPEARPSVVTVTSQEIVESPEQVPVPERILIIGDVQREIGEVGVSVEPDTAEVDPADKLEDEDDRIDTDVPVPEQQDQDEEAQEQEEQEHEEREQKEEDDEAEEEARRQRVAAKLAQMGAFNPLAGPPPVPHHDSKPSTPASHDSITQPASVEEPVDVGDAPPSPPAAHVPSHSHVEEGLEQAKEAREVDEPASHAGCFFCTSRVRRRISA</sequence>
<feature type="compositionally biased region" description="Acidic residues" evidence="1">
    <location>
        <begin position="391"/>
        <end position="408"/>
    </location>
</feature>
<evidence type="ECO:0000256" key="1">
    <source>
        <dbReference type="SAM" id="MobiDB-lite"/>
    </source>
</evidence>
<evidence type="ECO:0000313" key="2">
    <source>
        <dbReference type="EMBL" id="KIK41036.1"/>
    </source>
</evidence>
<feature type="compositionally biased region" description="Acidic residues" evidence="1">
    <location>
        <begin position="161"/>
        <end position="170"/>
    </location>
</feature>
<organism evidence="2 3">
    <name type="scientific">Suillus luteus UH-Slu-Lm8-n1</name>
    <dbReference type="NCBI Taxonomy" id="930992"/>
    <lineage>
        <taxon>Eukaryota</taxon>
        <taxon>Fungi</taxon>
        <taxon>Dikarya</taxon>
        <taxon>Basidiomycota</taxon>
        <taxon>Agaricomycotina</taxon>
        <taxon>Agaricomycetes</taxon>
        <taxon>Agaricomycetidae</taxon>
        <taxon>Boletales</taxon>
        <taxon>Suillineae</taxon>
        <taxon>Suillaceae</taxon>
        <taxon>Suillus</taxon>
    </lineage>
</organism>
<feature type="compositionally biased region" description="Low complexity" evidence="1">
    <location>
        <begin position="315"/>
        <end position="324"/>
    </location>
</feature>
<feature type="region of interest" description="Disordered" evidence="1">
    <location>
        <begin position="1"/>
        <end position="362"/>
    </location>
</feature>
<accession>A0A0D0AGX8</accession>
<dbReference type="HOGENOM" id="CLU_492728_0_0_1"/>
<evidence type="ECO:0000313" key="3">
    <source>
        <dbReference type="Proteomes" id="UP000054485"/>
    </source>
</evidence>
<gene>
    <name evidence="2" type="ORF">CY34DRAFT_234535</name>
</gene>
<feature type="region of interest" description="Disordered" evidence="1">
    <location>
        <begin position="384"/>
        <end position="538"/>
    </location>
</feature>
<feature type="compositionally biased region" description="Low complexity" evidence="1">
    <location>
        <begin position="262"/>
        <end position="272"/>
    </location>
</feature>
<name>A0A0D0AGX8_9AGAM</name>
<dbReference type="OrthoDB" id="2804637at2759"/>
<dbReference type="AlphaFoldDB" id="A0A0D0AGX8"/>
<dbReference type="STRING" id="930992.A0A0D0AGX8"/>
<keyword evidence="3" id="KW-1185">Reference proteome</keyword>
<protein>
    <submittedName>
        <fullName evidence="2">Uncharacterized protein</fullName>
    </submittedName>
</protein>